<reference evidence="1 2" key="1">
    <citation type="submission" date="2017-01" db="EMBL/GenBank/DDBJ databases">
        <title>The cable genome- insights into the physiology and evolution of filamentous bacteria capable of sulfide oxidation via long distance electron transfer.</title>
        <authorList>
            <person name="Schreiber L."/>
            <person name="Bjerg J.T."/>
            <person name="Boggild A."/>
            <person name="Van De Vossenberg J."/>
            <person name="Meysman F."/>
            <person name="Nielsen L.P."/>
            <person name="Schramm A."/>
            <person name="Kjeldsen K.U."/>
        </authorList>
    </citation>
    <scope>NUCLEOTIDE SEQUENCE [LARGE SCALE GENOMIC DNA]</scope>
    <source>
        <strain evidence="1">MCF</strain>
    </source>
</reference>
<evidence type="ECO:0000313" key="1">
    <source>
        <dbReference type="EMBL" id="RWX47996.1"/>
    </source>
</evidence>
<organism evidence="1 2">
    <name type="scientific">Candidatus Electrothrix aarhusensis</name>
    <dbReference type="NCBI Taxonomy" id="1859131"/>
    <lineage>
        <taxon>Bacteria</taxon>
        <taxon>Pseudomonadati</taxon>
        <taxon>Thermodesulfobacteriota</taxon>
        <taxon>Desulfobulbia</taxon>
        <taxon>Desulfobulbales</taxon>
        <taxon>Desulfobulbaceae</taxon>
        <taxon>Candidatus Electrothrix</taxon>
    </lineage>
</organism>
<keyword evidence="2" id="KW-1185">Reference proteome</keyword>
<protein>
    <submittedName>
        <fullName evidence="1">Uncharacterized protein</fullName>
    </submittedName>
</protein>
<dbReference type="Proteomes" id="UP000287853">
    <property type="component" value="Unassembled WGS sequence"/>
</dbReference>
<gene>
    <name evidence="1" type="ORF">H206_05434</name>
</gene>
<name>A0A3S3QI32_9BACT</name>
<dbReference type="EMBL" id="MTKO01000011">
    <property type="protein sequence ID" value="RWX47996.1"/>
    <property type="molecule type" value="Genomic_DNA"/>
</dbReference>
<proteinExistence type="predicted"/>
<dbReference type="AlphaFoldDB" id="A0A3S3QI32"/>
<evidence type="ECO:0000313" key="2">
    <source>
        <dbReference type="Proteomes" id="UP000287853"/>
    </source>
</evidence>
<sequence>MEISLPTFQVNPTLSGSSQISGENSPFCCLQL</sequence>
<comment type="caution">
    <text evidence="1">The sequence shown here is derived from an EMBL/GenBank/DDBJ whole genome shotgun (WGS) entry which is preliminary data.</text>
</comment>
<accession>A0A3S3QI32</accession>